<feature type="domain" description="KANL2-like probable zinc-finger" evidence="15">
    <location>
        <begin position="16"/>
        <end position="82"/>
    </location>
</feature>
<dbReference type="GO" id="GO:0006325">
    <property type="term" value="P:chromatin organization"/>
    <property type="evidence" value="ECO:0007669"/>
    <property type="project" value="UniProtKB-KW"/>
</dbReference>
<dbReference type="GO" id="GO:0005634">
    <property type="term" value="C:nucleus"/>
    <property type="evidence" value="ECO:0007669"/>
    <property type="project" value="UniProtKB-SubCell"/>
</dbReference>
<dbReference type="Proteomes" id="UP000499080">
    <property type="component" value="Unassembled WGS sequence"/>
</dbReference>
<keyword evidence="17" id="KW-1185">Reference proteome</keyword>
<comment type="caution">
    <text evidence="16">The sequence shown here is derived from an EMBL/GenBank/DDBJ whole genome shotgun (WGS) entry which is preliminary data.</text>
</comment>
<evidence type="ECO:0000256" key="2">
    <source>
        <dbReference type="ARBA" id="ARBA00004173"/>
    </source>
</evidence>
<keyword evidence="5" id="KW-0597">Phosphoprotein</keyword>
<dbReference type="GO" id="GO:0044545">
    <property type="term" value="C:NSL complex"/>
    <property type="evidence" value="ECO:0007669"/>
    <property type="project" value="TreeGrafter"/>
</dbReference>
<comment type="subunit">
    <text evidence="13">Component of the NSL complex at least composed of KAT8/MOF, KANSL1, KANSL2, KANSL3, MCRS1, PHF20, OGT1/OGT, WDR5 and HCFC1.</text>
</comment>
<dbReference type="InterPro" id="IPR026316">
    <property type="entry name" value="NSL2"/>
</dbReference>
<dbReference type="EMBL" id="BGPR01001175">
    <property type="protein sequence ID" value="GBM47344.1"/>
    <property type="molecule type" value="Genomic_DNA"/>
</dbReference>
<dbReference type="PANTHER" id="PTHR13453">
    <property type="entry name" value="KAT8 REGULATORY NSL COMPLEX SUBUNIT 2"/>
    <property type="match status" value="1"/>
</dbReference>
<reference evidence="16 17" key="1">
    <citation type="journal article" date="2019" name="Sci. Rep.">
        <title>Orb-weaving spider Araneus ventricosus genome elucidates the spidroin gene catalogue.</title>
        <authorList>
            <person name="Kono N."/>
            <person name="Nakamura H."/>
            <person name="Ohtoshi R."/>
            <person name="Moran D.A.P."/>
            <person name="Shinohara A."/>
            <person name="Yoshida Y."/>
            <person name="Fujiwara M."/>
            <person name="Mori M."/>
            <person name="Tomita M."/>
            <person name="Arakawa K."/>
        </authorList>
    </citation>
    <scope>NUCLEOTIDE SEQUENCE [LARGE SCALE GENOMIC DNA]</scope>
</reference>
<evidence type="ECO:0000256" key="14">
    <source>
        <dbReference type="SAM" id="MobiDB-lite"/>
    </source>
</evidence>
<dbReference type="Pfam" id="PF13891">
    <property type="entry name" value="zf-C3HC3H_KANSL2"/>
    <property type="match status" value="2"/>
</dbReference>
<proteinExistence type="predicted"/>
<evidence type="ECO:0000256" key="7">
    <source>
        <dbReference type="ARBA" id="ARBA00022853"/>
    </source>
</evidence>
<comment type="function">
    <text evidence="12">Non-catalytic component of the NSL histone acetyltransferase complex, a multiprotein complex that mediates histone H4 acetylation at 'Lys-5'- and 'Lys-8' (H4K5ac and H4K8ac) at transcription start sites and promotes transcription initiation. Required for NSL complex stability and for transcription of intraciliary transport genes in both ciliated and non-ciliated cells by regulating histone H4 acetylation at 'Lys-5'- and 'Lys-12' (H4K5ac and H4K12ac). This is necessary for cilium assembly in ciliated cells and for organization of the microtubule cytoskeleton in non-ciliated cells. Required within the NSL complex to maintain nuclear architecture stability by promoting KAT8-mediated acetylation of lamin LMNA.</text>
</comment>
<dbReference type="OrthoDB" id="677315at2759"/>
<dbReference type="GO" id="GO:0005739">
    <property type="term" value="C:mitochondrion"/>
    <property type="evidence" value="ECO:0007669"/>
    <property type="project" value="UniProtKB-SubCell"/>
</dbReference>
<dbReference type="PANTHER" id="PTHR13453:SF1">
    <property type="entry name" value="KAT8 REGULATORY NSL COMPLEX SUBUNIT 2"/>
    <property type="match status" value="1"/>
</dbReference>
<evidence type="ECO:0000256" key="1">
    <source>
        <dbReference type="ARBA" id="ARBA00004123"/>
    </source>
</evidence>
<evidence type="ECO:0000256" key="11">
    <source>
        <dbReference type="ARBA" id="ARBA00033378"/>
    </source>
</evidence>
<protein>
    <recommendedName>
        <fullName evidence="3">KAT8 regulatory NSL complex subunit 2</fullName>
    </recommendedName>
    <alternativeName>
        <fullName evidence="11">NSL complex protein NSL2</fullName>
    </alternativeName>
    <alternativeName>
        <fullName evidence="10">Non-specific lethal 2 homolog</fullName>
    </alternativeName>
</protein>
<evidence type="ECO:0000256" key="6">
    <source>
        <dbReference type="ARBA" id="ARBA00022843"/>
    </source>
</evidence>
<name>A0A4Y2G605_ARAVE</name>
<evidence type="ECO:0000256" key="8">
    <source>
        <dbReference type="ARBA" id="ARBA00023128"/>
    </source>
</evidence>
<evidence type="ECO:0000256" key="13">
    <source>
        <dbReference type="ARBA" id="ARBA00093543"/>
    </source>
</evidence>
<keyword evidence="6" id="KW-0832">Ubl conjugation</keyword>
<evidence type="ECO:0000259" key="15">
    <source>
        <dbReference type="Pfam" id="PF13891"/>
    </source>
</evidence>
<evidence type="ECO:0000256" key="12">
    <source>
        <dbReference type="ARBA" id="ARBA00093359"/>
    </source>
</evidence>
<evidence type="ECO:0000256" key="5">
    <source>
        <dbReference type="ARBA" id="ARBA00022553"/>
    </source>
</evidence>
<accession>A0A4Y2G605</accession>
<keyword evidence="8" id="KW-0496">Mitochondrion</keyword>
<feature type="domain" description="KANL2-like probable zinc-finger" evidence="15">
    <location>
        <begin position="296"/>
        <end position="353"/>
    </location>
</feature>
<dbReference type="AlphaFoldDB" id="A0A4Y2G605"/>
<evidence type="ECO:0000256" key="3">
    <source>
        <dbReference type="ARBA" id="ARBA00015508"/>
    </source>
</evidence>
<evidence type="ECO:0000313" key="17">
    <source>
        <dbReference type="Proteomes" id="UP000499080"/>
    </source>
</evidence>
<sequence>MPNFAKGTHSEPERFCKYIHRYCNQTRLEGYDYCIRHILEDKLAPFRQCSYVNQPNKKRCTNAAPKLDKHERRDHALCPFHTKRALMKSKISHQPKKKVVVEGPAALLRYLEHYCNDPVHDPIYSRETGLNEKNEMAVCIGERPTMLSQAEGSFVDGESVEEKAHIESMDDDFCWVEKMMMTGDYLEHAGVYTEQEVLKIAKEKIVRLQELYCTELNVIYHELKEKRRKFLAEMRKSTTTESAAEESDKSVEIDEKALKALTQYHKCEGMERILRHKSRSINFDAFRAAKATICTFERNDVKCTEPAIVLTKFCKNHILSDPNQVLFRPCGLGRNCKRPLIPYEEKVACDQHFHLALSRPKTDETAQALPVSVVPFTETEPFQSMDDIASLGLDDIIPGSLFGLDQFGEPGESTDTVLSEDLMQIPLNPPENILSDSRKSESE</sequence>
<keyword evidence="4" id="KW-1017">Isopeptide bond</keyword>
<keyword evidence="7" id="KW-0156">Chromatin regulator</keyword>
<evidence type="ECO:0000256" key="10">
    <source>
        <dbReference type="ARBA" id="ARBA00032947"/>
    </source>
</evidence>
<gene>
    <name evidence="16" type="primary">KANSL2</name>
    <name evidence="16" type="ORF">AVEN_94451_1</name>
</gene>
<dbReference type="InterPro" id="IPR025927">
    <property type="entry name" value="Znf_KANL2-like"/>
</dbReference>
<evidence type="ECO:0000256" key="9">
    <source>
        <dbReference type="ARBA" id="ARBA00023242"/>
    </source>
</evidence>
<feature type="region of interest" description="Disordered" evidence="14">
    <location>
        <begin position="424"/>
        <end position="443"/>
    </location>
</feature>
<evidence type="ECO:0000256" key="4">
    <source>
        <dbReference type="ARBA" id="ARBA00022499"/>
    </source>
</evidence>
<keyword evidence="9" id="KW-0539">Nucleus</keyword>
<organism evidence="16 17">
    <name type="scientific">Araneus ventricosus</name>
    <name type="common">Orbweaver spider</name>
    <name type="synonym">Epeira ventricosa</name>
    <dbReference type="NCBI Taxonomy" id="182803"/>
    <lineage>
        <taxon>Eukaryota</taxon>
        <taxon>Metazoa</taxon>
        <taxon>Ecdysozoa</taxon>
        <taxon>Arthropoda</taxon>
        <taxon>Chelicerata</taxon>
        <taxon>Arachnida</taxon>
        <taxon>Araneae</taxon>
        <taxon>Araneomorphae</taxon>
        <taxon>Entelegynae</taxon>
        <taxon>Araneoidea</taxon>
        <taxon>Araneidae</taxon>
        <taxon>Araneus</taxon>
    </lineage>
</organism>
<comment type="subcellular location">
    <subcellularLocation>
        <location evidence="2">Mitochondrion</location>
    </subcellularLocation>
    <subcellularLocation>
        <location evidence="1">Nucleus</location>
    </subcellularLocation>
</comment>
<evidence type="ECO:0000313" key="16">
    <source>
        <dbReference type="EMBL" id="GBM47344.1"/>
    </source>
</evidence>